<dbReference type="Gene3D" id="2.40.160.20">
    <property type="match status" value="1"/>
</dbReference>
<evidence type="ECO:0000259" key="2">
    <source>
        <dbReference type="Pfam" id="PF13568"/>
    </source>
</evidence>
<dbReference type="RefSeq" id="WP_320555264.1">
    <property type="nucleotide sequence ID" value="NZ_JAXDAE010000004.1"/>
</dbReference>
<evidence type="ECO:0000313" key="3">
    <source>
        <dbReference type="EMBL" id="MDY2586887.1"/>
    </source>
</evidence>
<evidence type="ECO:0000313" key="4">
    <source>
        <dbReference type="Proteomes" id="UP001285855"/>
    </source>
</evidence>
<keyword evidence="4" id="KW-1185">Reference proteome</keyword>
<name>A0ABU5EKQ2_9FLAO</name>
<organism evidence="3 4">
    <name type="scientific">Winogradskyella aquimaris</name>
    <dbReference type="NCBI Taxonomy" id="864074"/>
    <lineage>
        <taxon>Bacteria</taxon>
        <taxon>Pseudomonadati</taxon>
        <taxon>Bacteroidota</taxon>
        <taxon>Flavobacteriia</taxon>
        <taxon>Flavobacteriales</taxon>
        <taxon>Flavobacteriaceae</taxon>
        <taxon>Winogradskyella</taxon>
    </lineage>
</organism>
<protein>
    <submittedName>
        <fullName evidence="3">Porin family protein</fullName>
    </submittedName>
</protein>
<dbReference type="EMBL" id="JAXDAE010000004">
    <property type="protein sequence ID" value="MDY2586887.1"/>
    <property type="molecule type" value="Genomic_DNA"/>
</dbReference>
<sequence>MKKLLLSAAVAVFFLTNVNAQSDSGDFTLAPQVGLNLSNYTSSENLNNRIRTAFNFGVVGEYYLNDRWSLRSGLFYDSKGTKIKESGEEYIDKLNYLAVPIHANWHFGSKRNWFLNFGPTLGFLLSAKADTPEGEFDVKDELESSFDIGLGVGIGYKFNVSENTELFIQYQGYNGFIDLFGLDEFSVFNATSAFNVGVIFQP</sequence>
<feature type="chain" id="PRO_5045057401" evidence="1">
    <location>
        <begin position="21"/>
        <end position="202"/>
    </location>
</feature>
<evidence type="ECO:0000256" key="1">
    <source>
        <dbReference type="SAM" id="SignalP"/>
    </source>
</evidence>
<proteinExistence type="predicted"/>
<dbReference type="Proteomes" id="UP001285855">
    <property type="component" value="Unassembled WGS sequence"/>
</dbReference>
<dbReference type="InterPro" id="IPR025665">
    <property type="entry name" value="Beta-barrel_OMP_2"/>
</dbReference>
<comment type="caution">
    <text evidence="3">The sequence shown here is derived from an EMBL/GenBank/DDBJ whole genome shotgun (WGS) entry which is preliminary data.</text>
</comment>
<dbReference type="SUPFAM" id="SSF56925">
    <property type="entry name" value="OMPA-like"/>
    <property type="match status" value="1"/>
</dbReference>
<reference evidence="3 4" key="1">
    <citation type="submission" date="2023-11" db="EMBL/GenBank/DDBJ databases">
        <title>Winogradskyella pelagius sp. nov., isolated from coastal sediment.</title>
        <authorList>
            <person name="Li F."/>
        </authorList>
    </citation>
    <scope>NUCLEOTIDE SEQUENCE [LARGE SCALE GENOMIC DNA]</scope>
    <source>
        <strain evidence="3 4">KCTC 23502</strain>
    </source>
</reference>
<feature type="signal peptide" evidence="1">
    <location>
        <begin position="1"/>
        <end position="20"/>
    </location>
</feature>
<dbReference type="Pfam" id="PF13568">
    <property type="entry name" value="OMP_b-brl_2"/>
    <property type="match status" value="1"/>
</dbReference>
<feature type="domain" description="Outer membrane protein beta-barrel" evidence="2">
    <location>
        <begin position="19"/>
        <end position="180"/>
    </location>
</feature>
<dbReference type="InterPro" id="IPR011250">
    <property type="entry name" value="OMP/PagP_B-barrel"/>
</dbReference>
<accession>A0ABU5EKQ2</accession>
<gene>
    <name evidence="3" type="ORF">SNF14_06020</name>
</gene>
<keyword evidence="1" id="KW-0732">Signal</keyword>